<dbReference type="EMBL" id="JAUIYO010000002">
    <property type="protein sequence ID" value="MFK2824884.1"/>
    <property type="molecule type" value="Genomic_DNA"/>
</dbReference>
<keyword evidence="1 3" id="KW-0378">Hydrolase</keyword>
<gene>
    <name evidence="3" type="ORF">QYG89_04200</name>
</gene>
<evidence type="ECO:0000313" key="4">
    <source>
        <dbReference type="Proteomes" id="UP001619911"/>
    </source>
</evidence>
<comment type="caution">
    <text evidence="3">The sequence shown here is derived from an EMBL/GenBank/DDBJ whole genome shotgun (WGS) entry which is preliminary data.</text>
</comment>
<sequence>MKEKIYSLIEQSMQQANEEELHVLEQLLEGYLEKIEGKGTYIGRLLQMERKAADASCEILMPVTDLSNNSIGIVHGGITATLLDSAMGSAAYTVTPENYALVTSNLNIHYIAPGKGEHLTVKAHVIHKGSKTIIVEGEVLRDDGKKVAHATGTFFLLKKSKTKSS</sequence>
<dbReference type="Pfam" id="PF03061">
    <property type="entry name" value="4HBT"/>
    <property type="match status" value="1"/>
</dbReference>
<dbReference type="GO" id="GO:0016787">
    <property type="term" value="F:hydrolase activity"/>
    <property type="evidence" value="ECO:0007669"/>
    <property type="project" value="UniProtKB-KW"/>
</dbReference>
<protein>
    <submittedName>
        <fullName evidence="3">PaaI family thioesterase</fullName>
        <ecNumber evidence="3">3.1.2.-</ecNumber>
    </submittedName>
</protein>
<evidence type="ECO:0000313" key="3">
    <source>
        <dbReference type="EMBL" id="MFK2824884.1"/>
    </source>
</evidence>
<proteinExistence type="predicted"/>
<accession>A0ABW8I850</accession>
<evidence type="ECO:0000256" key="1">
    <source>
        <dbReference type="ARBA" id="ARBA00022801"/>
    </source>
</evidence>
<dbReference type="NCBIfam" id="TIGR00369">
    <property type="entry name" value="unchar_dom_1"/>
    <property type="match status" value="1"/>
</dbReference>
<dbReference type="InterPro" id="IPR006683">
    <property type="entry name" value="Thioestr_dom"/>
</dbReference>
<dbReference type="Gene3D" id="3.10.129.10">
    <property type="entry name" value="Hotdog Thioesterase"/>
    <property type="match status" value="1"/>
</dbReference>
<dbReference type="InterPro" id="IPR052061">
    <property type="entry name" value="PTE-AB_protein"/>
</dbReference>
<dbReference type="EC" id="3.1.2.-" evidence="3"/>
<reference evidence="3 4" key="1">
    <citation type="submission" date="2023-07" db="EMBL/GenBank/DDBJ databases">
        <title>Bacillus lucianemedeirus sp. nov, a new species isolated from an immunobiological production facility.</title>
        <authorList>
            <person name="Costa L.V."/>
            <person name="Miranda R.V.S.L."/>
            <person name="Brandao M.L.L."/>
            <person name="Reis C.M.F."/>
            <person name="Frazao A.M."/>
            <person name="Cruz F.V."/>
            <person name="Baio P.V.P."/>
            <person name="Veras J.F.C."/>
            <person name="Ramos J.N."/>
            <person name="Vieira V."/>
        </authorList>
    </citation>
    <scope>NUCLEOTIDE SEQUENCE [LARGE SCALE GENOMIC DNA]</scope>
    <source>
        <strain evidence="3 4">B190/17</strain>
    </source>
</reference>
<dbReference type="InterPro" id="IPR003736">
    <property type="entry name" value="PAAI_dom"/>
</dbReference>
<name>A0ABW8I850_9BACI</name>
<organism evidence="3 4">
    <name type="scientific">Bacillus lumedeiriae</name>
    <dbReference type="NCBI Taxonomy" id="3058829"/>
    <lineage>
        <taxon>Bacteria</taxon>
        <taxon>Bacillati</taxon>
        <taxon>Bacillota</taxon>
        <taxon>Bacilli</taxon>
        <taxon>Bacillales</taxon>
        <taxon>Bacillaceae</taxon>
        <taxon>Bacillus</taxon>
    </lineage>
</organism>
<dbReference type="InterPro" id="IPR029069">
    <property type="entry name" value="HotDog_dom_sf"/>
</dbReference>
<keyword evidence="4" id="KW-1185">Reference proteome</keyword>
<dbReference type="RefSeq" id="WP_404314900.1">
    <property type="nucleotide sequence ID" value="NZ_JAUIYO010000002.1"/>
</dbReference>
<dbReference type="CDD" id="cd03443">
    <property type="entry name" value="PaaI_thioesterase"/>
    <property type="match status" value="1"/>
</dbReference>
<dbReference type="PANTHER" id="PTHR47260:SF3">
    <property type="entry name" value="THIOESTERASE FAMILY PROTEIN (AFU_ORTHOLOGUE AFUA_7G03960)"/>
    <property type="match status" value="1"/>
</dbReference>
<dbReference type="SUPFAM" id="SSF54637">
    <property type="entry name" value="Thioesterase/thiol ester dehydrase-isomerase"/>
    <property type="match status" value="1"/>
</dbReference>
<feature type="domain" description="Thioesterase" evidence="2">
    <location>
        <begin position="72"/>
        <end position="148"/>
    </location>
</feature>
<dbReference type="PANTHER" id="PTHR47260">
    <property type="entry name" value="UPF0644 PROTEIN PB2B4.06"/>
    <property type="match status" value="1"/>
</dbReference>
<dbReference type="Proteomes" id="UP001619911">
    <property type="component" value="Unassembled WGS sequence"/>
</dbReference>
<evidence type="ECO:0000259" key="2">
    <source>
        <dbReference type="Pfam" id="PF03061"/>
    </source>
</evidence>